<name>A0A1D8P3M8_9FLAO</name>
<dbReference type="EMBL" id="CP017478">
    <property type="protein sequence ID" value="AOW19200.1"/>
    <property type="molecule type" value="Genomic_DNA"/>
</dbReference>
<evidence type="ECO:0000313" key="8">
    <source>
        <dbReference type="Proteomes" id="UP000176050"/>
    </source>
</evidence>
<keyword evidence="8" id="KW-1185">Reference proteome</keyword>
<dbReference type="GO" id="GO:0003735">
    <property type="term" value="F:structural constituent of ribosome"/>
    <property type="evidence" value="ECO:0007669"/>
    <property type="project" value="InterPro"/>
</dbReference>
<dbReference type="KEGG" id="lul:LPB138_00200"/>
<dbReference type="STRING" id="1850246.LPB138_00200"/>
<organism evidence="7 8">
    <name type="scientific">Urechidicola croceus</name>
    <dbReference type="NCBI Taxonomy" id="1850246"/>
    <lineage>
        <taxon>Bacteria</taxon>
        <taxon>Pseudomonadati</taxon>
        <taxon>Bacteroidota</taxon>
        <taxon>Flavobacteriia</taxon>
        <taxon>Flavobacteriales</taxon>
        <taxon>Flavobacteriaceae</taxon>
        <taxon>Urechidicola</taxon>
    </lineage>
</organism>
<dbReference type="GO" id="GO:0005840">
    <property type="term" value="C:ribosome"/>
    <property type="evidence" value="ECO:0007669"/>
    <property type="project" value="UniProtKB-KW"/>
</dbReference>
<dbReference type="HAMAP" id="MF_00391">
    <property type="entry name" value="Ribosomal_bL34"/>
    <property type="match status" value="1"/>
</dbReference>
<feature type="region of interest" description="Disordered" evidence="6">
    <location>
        <begin position="1"/>
        <end position="53"/>
    </location>
</feature>
<sequence>MPKRTYQPSKRKKRNKHGFRERMASANGRKVLARRRAKGRKRLSVSSDPRPKK</sequence>
<dbReference type="Gene3D" id="1.10.287.3980">
    <property type="match status" value="1"/>
</dbReference>
<dbReference type="InterPro" id="IPR000271">
    <property type="entry name" value="Ribosomal_bL34"/>
</dbReference>
<dbReference type="PANTHER" id="PTHR14503">
    <property type="entry name" value="MITOCHONDRIAL RIBOSOMAL PROTEIN 34 FAMILY MEMBER"/>
    <property type="match status" value="1"/>
</dbReference>
<evidence type="ECO:0000256" key="2">
    <source>
        <dbReference type="ARBA" id="ARBA00022980"/>
    </source>
</evidence>
<keyword evidence="2 5" id="KW-0689">Ribosomal protein</keyword>
<protein>
    <recommendedName>
        <fullName evidence="4 5">Large ribosomal subunit protein bL34</fullName>
    </recommendedName>
</protein>
<evidence type="ECO:0000313" key="7">
    <source>
        <dbReference type="EMBL" id="AOW19200.1"/>
    </source>
</evidence>
<dbReference type="PANTHER" id="PTHR14503:SF4">
    <property type="entry name" value="LARGE RIBOSOMAL SUBUNIT PROTEIN BL34M"/>
    <property type="match status" value="1"/>
</dbReference>
<evidence type="ECO:0000256" key="3">
    <source>
        <dbReference type="ARBA" id="ARBA00023274"/>
    </source>
</evidence>
<evidence type="ECO:0000256" key="4">
    <source>
        <dbReference type="ARBA" id="ARBA00035177"/>
    </source>
</evidence>
<comment type="similarity">
    <text evidence="1 5">Belongs to the bacterial ribosomal protein bL34 family.</text>
</comment>
<dbReference type="RefSeq" id="WP_070235330.1">
    <property type="nucleotide sequence ID" value="NZ_CP017478.1"/>
</dbReference>
<proteinExistence type="inferred from homology"/>
<gene>
    <name evidence="5" type="primary">rpmH</name>
    <name evidence="7" type="ORF">LPB138_00200</name>
</gene>
<dbReference type="Pfam" id="PF00468">
    <property type="entry name" value="Ribosomal_L34"/>
    <property type="match status" value="1"/>
</dbReference>
<dbReference type="NCBIfam" id="TIGR01030">
    <property type="entry name" value="rpmH_bact"/>
    <property type="match status" value="1"/>
</dbReference>
<keyword evidence="3 5" id="KW-0687">Ribonucleoprotein</keyword>
<dbReference type="FunFam" id="1.10.287.3980:FF:000001">
    <property type="entry name" value="Mitochondrial ribosomal protein L34"/>
    <property type="match status" value="1"/>
</dbReference>
<dbReference type="Proteomes" id="UP000176050">
    <property type="component" value="Chromosome"/>
</dbReference>
<dbReference type="GO" id="GO:0006412">
    <property type="term" value="P:translation"/>
    <property type="evidence" value="ECO:0007669"/>
    <property type="project" value="UniProtKB-UniRule"/>
</dbReference>
<feature type="compositionally biased region" description="Basic residues" evidence="6">
    <location>
        <begin position="31"/>
        <end position="43"/>
    </location>
</feature>
<dbReference type="AlphaFoldDB" id="A0A1D8P3M8"/>
<feature type="compositionally biased region" description="Basic residues" evidence="6">
    <location>
        <begin position="1"/>
        <end position="17"/>
    </location>
</feature>
<reference evidence="7 8" key="1">
    <citation type="submission" date="2016-10" db="EMBL/GenBank/DDBJ databases">
        <title>Lutibacter sp. LPB0138, isolated from marine gastropod.</title>
        <authorList>
            <person name="Kim E."/>
            <person name="Yi H."/>
        </authorList>
    </citation>
    <scope>NUCLEOTIDE SEQUENCE [LARGE SCALE GENOMIC DNA]</scope>
    <source>
        <strain evidence="7 8">LPB0138</strain>
    </source>
</reference>
<dbReference type="PROSITE" id="PS00784">
    <property type="entry name" value="RIBOSOMAL_L34"/>
    <property type="match status" value="1"/>
</dbReference>
<evidence type="ECO:0000256" key="5">
    <source>
        <dbReference type="HAMAP-Rule" id="MF_00391"/>
    </source>
</evidence>
<dbReference type="GO" id="GO:1990904">
    <property type="term" value="C:ribonucleoprotein complex"/>
    <property type="evidence" value="ECO:0007669"/>
    <property type="project" value="UniProtKB-KW"/>
</dbReference>
<evidence type="ECO:0000256" key="1">
    <source>
        <dbReference type="ARBA" id="ARBA00010111"/>
    </source>
</evidence>
<evidence type="ECO:0000256" key="6">
    <source>
        <dbReference type="SAM" id="MobiDB-lite"/>
    </source>
</evidence>
<dbReference type="InterPro" id="IPR020939">
    <property type="entry name" value="Ribosomal_bL34_CS"/>
</dbReference>
<accession>A0A1D8P3M8</accession>